<reference evidence="1 2" key="1">
    <citation type="journal article" date="2019" name="Int. J. Syst. Evol. Microbiol.">
        <title>The Global Catalogue of Microorganisms (GCM) 10K type strain sequencing project: providing services to taxonomists for standard genome sequencing and annotation.</title>
        <authorList>
            <consortium name="The Broad Institute Genomics Platform"/>
            <consortium name="The Broad Institute Genome Sequencing Center for Infectious Disease"/>
            <person name="Wu L."/>
            <person name="Ma J."/>
        </authorList>
    </citation>
    <scope>NUCLEOTIDE SEQUENCE [LARGE SCALE GENOMIC DNA]</scope>
    <source>
        <strain evidence="1 2">JCM 13244</strain>
    </source>
</reference>
<evidence type="ECO:0008006" key="3">
    <source>
        <dbReference type="Google" id="ProtNLM"/>
    </source>
</evidence>
<evidence type="ECO:0000313" key="1">
    <source>
        <dbReference type="EMBL" id="GAA1667065.1"/>
    </source>
</evidence>
<protein>
    <recommendedName>
        <fullName evidence="3">ABC transporter permease</fullName>
    </recommendedName>
</protein>
<comment type="caution">
    <text evidence="1">The sequence shown here is derived from an EMBL/GenBank/DDBJ whole genome shotgun (WGS) entry which is preliminary data.</text>
</comment>
<accession>A0ABN2G970</accession>
<sequence length="47" mass="5108">MRRRRQTPAVRAALLAFRAARLGLLLGAIPASVVLAVYLCVAADPYR</sequence>
<name>A0ABN2G970_9ACTN</name>
<keyword evidence="2" id="KW-1185">Reference proteome</keyword>
<dbReference type="Proteomes" id="UP001499947">
    <property type="component" value="Unassembled WGS sequence"/>
</dbReference>
<organism evidence="1 2">
    <name type="scientific">Streptomyces yatensis</name>
    <dbReference type="NCBI Taxonomy" id="155177"/>
    <lineage>
        <taxon>Bacteria</taxon>
        <taxon>Bacillati</taxon>
        <taxon>Actinomycetota</taxon>
        <taxon>Actinomycetes</taxon>
        <taxon>Kitasatosporales</taxon>
        <taxon>Streptomycetaceae</taxon>
        <taxon>Streptomyces</taxon>
        <taxon>Streptomyces violaceusniger group</taxon>
    </lineage>
</organism>
<dbReference type="EMBL" id="BAAALR010000004">
    <property type="protein sequence ID" value="GAA1667065.1"/>
    <property type="molecule type" value="Genomic_DNA"/>
</dbReference>
<dbReference type="RefSeq" id="WP_211122817.1">
    <property type="nucleotide sequence ID" value="NZ_BAAALR010000004.1"/>
</dbReference>
<proteinExistence type="predicted"/>
<evidence type="ECO:0000313" key="2">
    <source>
        <dbReference type="Proteomes" id="UP001499947"/>
    </source>
</evidence>
<gene>
    <name evidence="1" type="ORF">GCM10009680_03250</name>
</gene>